<dbReference type="EMBL" id="BAABIA010000005">
    <property type="protein sequence ID" value="GAA5141524.1"/>
    <property type="molecule type" value="Genomic_DNA"/>
</dbReference>
<evidence type="ECO:0000313" key="2">
    <source>
        <dbReference type="Proteomes" id="UP001499852"/>
    </source>
</evidence>
<organism evidence="1 2">
    <name type="scientific">Prosthecobacter algae</name>
    <dbReference type="NCBI Taxonomy" id="1144682"/>
    <lineage>
        <taxon>Bacteria</taxon>
        <taxon>Pseudomonadati</taxon>
        <taxon>Verrucomicrobiota</taxon>
        <taxon>Verrucomicrobiia</taxon>
        <taxon>Verrucomicrobiales</taxon>
        <taxon>Verrucomicrobiaceae</taxon>
        <taxon>Prosthecobacter</taxon>
    </lineage>
</organism>
<dbReference type="Proteomes" id="UP001499852">
    <property type="component" value="Unassembled WGS sequence"/>
</dbReference>
<reference evidence="2" key="1">
    <citation type="journal article" date="2019" name="Int. J. Syst. Evol. Microbiol.">
        <title>The Global Catalogue of Microorganisms (GCM) 10K type strain sequencing project: providing services to taxonomists for standard genome sequencing and annotation.</title>
        <authorList>
            <consortium name="The Broad Institute Genomics Platform"/>
            <consortium name="The Broad Institute Genome Sequencing Center for Infectious Disease"/>
            <person name="Wu L."/>
            <person name="Ma J."/>
        </authorList>
    </citation>
    <scope>NUCLEOTIDE SEQUENCE [LARGE SCALE GENOMIC DNA]</scope>
    <source>
        <strain evidence="2">JCM 18053</strain>
    </source>
</reference>
<proteinExistence type="predicted"/>
<evidence type="ECO:0000313" key="1">
    <source>
        <dbReference type="EMBL" id="GAA5141524.1"/>
    </source>
</evidence>
<keyword evidence="2" id="KW-1185">Reference proteome</keyword>
<protein>
    <submittedName>
        <fullName evidence="1">Uncharacterized protein</fullName>
    </submittedName>
</protein>
<name>A0ABP9PCQ5_9BACT</name>
<comment type="caution">
    <text evidence="1">The sequence shown here is derived from an EMBL/GenBank/DDBJ whole genome shotgun (WGS) entry which is preliminary data.</text>
</comment>
<sequence>MYLLRYLLLGVGPGALVPRCTPGYLLSPFKGGKGADGAGWGRMHHSESDEYCAANGRRVFL</sequence>
<accession>A0ABP9PCQ5</accession>
<gene>
    <name evidence="1" type="ORF">GCM10023213_25780</name>
</gene>